<dbReference type="PANTHER" id="PTHR46182">
    <property type="entry name" value="FI19480P1"/>
    <property type="match status" value="1"/>
</dbReference>
<evidence type="ECO:0000313" key="2">
    <source>
        <dbReference type="Proteomes" id="UP000281028"/>
    </source>
</evidence>
<proteinExistence type="predicted"/>
<dbReference type="Pfam" id="PF22352">
    <property type="entry name" value="K319L-like_PKD"/>
    <property type="match status" value="3"/>
</dbReference>
<dbReference type="GO" id="GO:0016787">
    <property type="term" value="F:hydrolase activity"/>
    <property type="evidence" value="ECO:0007669"/>
    <property type="project" value="InterPro"/>
</dbReference>
<dbReference type="SUPFAM" id="SSF53474">
    <property type="entry name" value="alpha/beta-Hydrolases"/>
    <property type="match status" value="1"/>
</dbReference>
<dbReference type="InterPro" id="IPR059226">
    <property type="entry name" value="Choice_anch_Q_dom"/>
</dbReference>
<dbReference type="InterPro" id="IPR012334">
    <property type="entry name" value="Pectin_lyas_fold"/>
</dbReference>
<reference evidence="1" key="1">
    <citation type="submission" date="2020-05" db="EMBL/GenBank/DDBJ databases">
        <title>Chitinophaga laudate sp. nov., isolated from a tropical peat swamp.</title>
        <authorList>
            <person name="Goh C.B.S."/>
            <person name="Lee M.S."/>
            <person name="Parimannan S."/>
            <person name="Pasbakhsh P."/>
            <person name="Yule C.M."/>
            <person name="Rajandas H."/>
            <person name="Loke S."/>
            <person name="Croft L."/>
            <person name="Tan J.B.L."/>
        </authorList>
    </citation>
    <scope>NUCLEOTIDE SEQUENCE</scope>
    <source>
        <strain evidence="1">Mgbs1</strain>
    </source>
</reference>
<dbReference type="Gene3D" id="3.40.50.1820">
    <property type="entry name" value="alpha/beta hydrolase"/>
    <property type="match status" value="1"/>
</dbReference>
<dbReference type="Gene3D" id="2.60.40.10">
    <property type="entry name" value="Immunoglobulins"/>
    <property type="match status" value="3"/>
</dbReference>
<dbReference type="InterPro" id="IPR029058">
    <property type="entry name" value="AB_hydrolase_fold"/>
</dbReference>
<dbReference type="InterPro" id="IPR013783">
    <property type="entry name" value="Ig-like_fold"/>
</dbReference>
<comment type="caution">
    <text evidence="1">The sequence shown here is derived from an EMBL/GenBank/DDBJ whole genome shotgun (WGS) entry which is preliminary data.</text>
</comment>
<dbReference type="InterPro" id="IPR006626">
    <property type="entry name" value="PbH1"/>
</dbReference>
<dbReference type="SUPFAM" id="SSF49299">
    <property type="entry name" value="PKD domain"/>
    <property type="match status" value="3"/>
</dbReference>
<dbReference type="PANTHER" id="PTHR46182:SF2">
    <property type="entry name" value="FI19480P1"/>
    <property type="match status" value="1"/>
</dbReference>
<dbReference type="Gene3D" id="2.160.20.10">
    <property type="entry name" value="Single-stranded right-handed beta-helix, Pectin lyase-like"/>
    <property type="match status" value="1"/>
</dbReference>
<dbReference type="CDD" id="cd00146">
    <property type="entry name" value="PKD"/>
    <property type="match status" value="2"/>
</dbReference>
<dbReference type="InterPro" id="IPR035986">
    <property type="entry name" value="PKD_dom_sf"/>
</dbReference>
<dbReference type="Pfam" id="PF13229">
    <property type="entry name" value="Beta_helix"/>
    <property type="match status" value="1"/>
</dbReference>
<dbReference type="Proteomes" id="UP000281028">
    <property type="component" value="Unassembled WGS sequence"/>
</dbReference>
<dbReference type="OrthoDB" id="9805017at2"/>
<name>A0A433WGV6_9BACT</name>
<dbReference type="SMART" id="SM00710">
    <property type="entry name" value="PbH1"/>
    <property type="match status" value="7"/>
</dbReference>
<dbReference type="NCBIfam" id="NF041518">
    <property type="entry name" value="choice_anch_Q"/>
    <property type="match status" value="1"/>
</dbReference>
<keyword evidence="2" id="KW-1185">Reference proteome</keyword>
<dbReference type="GO" id="GO:0031410">
    <property type="term" value="C:cytoplasmic vesicle"/>
    <property type="evidence" value="ECO:0007669"/>
    <property type="project" value="TreeGrafter"/>
</dbReference>
<dbReference type="EMBL" id="RIAR02000001">
    <property type="protein sequence ID" value="NSL86685.1"/>
    <property type="molecule type" value="Genomic_DNA"/>
</dbReference>
<dbReference type="InterPro" id="IPR022409">
    <property type="entry name" value="PKD/Chitinase_dom"/>
</dbReference>
<dbReference type="GO" id="GO:0016020">
    <property type="term" value="C:membrane"/>
    <property type="evidence" value="ECO:0007669"/>
    <property type="project" value="TreeGrafter"/>
</dbReference>
<dbReference type="InterPro" id="IPR011050">
    <property type="entry name" value="Pectin_lyase_fold/virulence"/>
</dbReference>
<sequence>MIQLYARHGLSRLILFILIPLLCYRTATAQQVARTLPTGFNNIAGYYEYLPPDYHTNPNKRFPVIIFIHGVGELAGSNLSKPLSEVLKNGLPNYIQQGRFPATFKSGGSTNSFIVLSPQFKVWPGSGDVHKLLAYAESIYRVDSGRVYVTGLSMGGGVAWGAITEGGAKSAQYAAAVMVCGAYDPNASYAKPAVIAANNLPVWALHNDKDPSVPVKYSRDWVAKINAIQPPIKVPAKLTIFRQDGHNAWSQAYDPNFKDPVTGLNIYEWMLQYRIDSLAAGIPTPVTGGKRITVPVTSPGQIYYDDVMTSLKVQPGDTLCIPAGDYNFIQLGKITGTADKPVVITNCGGLVRVGVNCPSTAAAFVLSTCKYFKLEGNGTPGLTYGFDVNGTNKDGAPLFGLFIGNGSTDMDIHHIYIHDAGMFLQAKTLQSCSRPEYWEGRFVMRNVKLHHLLCRNAAWEGFYIGNTHYLWDDANCKDMPSHHIENLEIYANDLENMGSDGIQVAMADMGSNSVHDNRLVNYAMARNSAHGYGILCGGRSKLKIYNNTIDHGFNPGIQIFGTGQNDVFNNLITNIEYEGIGVADKETAVTPPAAFIYNNTIVNTGPNGMKIYASLTTTGHRIYNNIVVAEGTSWDAPQSGYYIKGPAPVKFDFRNNLSFKTIADAGFVNAAAGNYRSAAASAAVDAGRSMTDLNLTTDLEGSRRPQGTAFDAGAYEYNGTGKNIAPAANAGKDQSIWPPATGVQLNGSASADPDGTITSYSWKKISGPGTVNISNAAIAHPGVTGLVTGSYIFALTVTDNEGLSSTDDVTITVLAKPNQPPVAAAGNDVTLTLPVSATLLTGSNSLDRDGLITTYAWKQLSGPNTAVIARTDVSNTGVSGFIAGTYIFELTVTDNLGLTGTARVAITVKAATGPNQPPVANAGPTRTVTLPLSAASLDGTASFDPDGAIVSYAWSQTQGPSTSTIIRADQATAEVSGLKAGIYLFKLTVTDNGGLSNSVSTSIVVKDPVDVRPHDSASVDLYPNRISGGQPVKLVITHPETKNVFISVYDLKGTREMHISRPLNGSLTEILDLGPLGSGVHLIHVRGDNGYKWTGRLIKL</sequence>
<dbReference type="SUPFAM" id="SSF51126">
    <property type="entry name" value="Pectin lyase-like"/>
    <property type="match status" value="1"/>
</dbReference>
<evidence type="ECO:0000313" key="1">
    <source>
        <dbReference type="EMBL" id="NSL86685.1"/>
    </source>
</evidence>
<dbReference type="InterPro" id="IPR029865">
    <property type="entry name" value="KIAA0319-like"/>
</dbReference>
<dbReference type="SMART" id="SM00089">
    <property type="entry name" value="PKD"/>
    <property type="match status" value="3"/>
</dbReference>
<protein>
    <submittedName>
        <fullName evidence="1">Uncharacterized protein</fullName>
    </submittedName>
</protein>
<dbReference type="AlphaFoldDB" id="A0A433WGV6"/>
<dbReference type="InterPro" id="IPR039448">
    <property type="entry name" value="Beta_helix"/>
</dbReference>
<organism evidence="1 2">
    <name type="scientific">Chitinophaga solisilvae</name>
    <dbReference type="NCBI Taxonomy" id="1233460"/>
    <lineage>
        <taxon>Bacteria</taxon>
        <taxon>Pseudomonadati</taxon>
        <taxon>Bacteroidota</taxon>
        <taxon>Chitinophagia</taxon>
        <taxon>Chitinophagales</taxon>
        <taxon>Chitinophagaceae</taxon>
        <taxon>Chitinophaga</taxon>
    </lineage>
</organism>
<gene>
    <name evidence="1" type="ORF">ECE50_007580</name>
</gene>
<accession>A0A433WGV6</accession>
<dbReference type="Pfam" id="PF02230">
    <property type="entry name" value="Abhydrolase_2"/>
    <property type="match status" value="1"/>
</dbReference>
<dbReference type="InterPro" id="IPR003140">
    <property type="entry name" value="PLipase/COase/thioEstase"/>
</dbReference>